<dbReference type="Pfam" id="PF00583">
    <property type="entry name" value="Acetyltransf_1"/>
    <property type="match status" value="1"/>
</dbReference>
<dbReference type="InterPro" id="IPR016181">
    <property type="entry name" value="Acyl_CoA_acyltransferase"/>
</dbReference>
<reference evidence="2" key="1">
    <citation type="submission" date="2024-07" db="EMBL/GenBank/DDBJ databases">
        <title>Genome Analysis of a Potential Novel Vibrio Species Secreting pH- and Thermo-stable Alginate Lyase and its Application in Producing Alginate Oligosaccharides.</title>
        <authorList>
            <person name="Huang H."/>
            <person name="Bao K."/>
        </authorList>
    </citation>
    <scope>NUCLEOTIDE SEQUENCE</scope>
    <source>
        <strain evidence="2">HB236076</strain>
        <plasmid evidence="2">p-HB236076</plasmid>
    </source>
</reference>
<dbReference type="EMBL" id="CP162602">
    <property type="protein sequence ID" value="XDK26786.1"/>
    <property type="molecule type" value="Genomic_DNA"/>
</dbReference>
<dbReference type="KEGG" id="vih:AB0763_13430"/>
<evidence type="ECO:0000259" key="1">
    <source>
        <dbReference type="PROSITE" id="PS51186"/>
    </source>
</evidence>
<name>A0AB39HEW8_9VIBR</name>
<geneLocation type="plasmid" evidence="2">
    <name>p-HB236076</name>
</geneLocation>
<dbReference type="CDD" id="cd04301">
    <property type="entry name" value="NAT_SF"/>
    <property type="match status" value="1"/>
</dbReference>
<keyword evidence="2" id="KW-0012">Acyltransferase</keyword>
<proteinExistence type="predicted"/>
<organism evidence="2">
    <name type="scientific">Vibrio sp. HB236076</name>
    <dbReference type="NCBI Taxonomy" id="3232307"/>
    <lineage>
        <taxon>Bacteria</taxon>
        <taxon>Pseudomonadati</taxon>
        <taxon>Pseudomonadota</taxon>
        <taxon>Gammaproteobacteria</taxon>
        <taxon>Vibrionales</taxon>
        <taxon>Vibrionaceae</taxon>
        <taxon>Vibrio</taxon>
    </lineage>
</organism>
<protein>
    <submittedName>
        <fullName evidence="2">GNAT family N-acetyltransferase</fullName>
        <ecNumber evidence="2">2.3.1.-</ecNumber>
    </submittedName>
</protein>
<dbReference type="PROSITE" id="PS51186">
    <property type="entry name" value="GNAT"/>
    <property type="match status" value="1"/>
</dbReference>
<dbReference type="InterPro" id="IPR000182">
    <property type="entry name" value="GNAT_dom"/>
</dbReference>
<dbReference type="Gene3D" id="3.40.630.30">
    <property type="match status" value="1"/>
</dbReference>
<accession>A0AB39HEW8</accession>
<dbReference type="AlphaFoldDB" id="A0AB39HEW8"/>
<keyword evidence="2" id="KW-0808">Transferase</keyword>
<evidence type="ECO:0000313" key="2">
    <source>
        <dbReference type="EMBL" id="XDK26786.1"/>
    </source>
</evidence>
<sequence>MLFIEPLTEQHTNAVEQIVLAPHQVKYCGTVSEFLSDKCPTTHRFVITYQEAVVGFFKLDTRYQKHYDFCPPNALGLRAVAIDHRHQNQGLGKQMLAVLFDYLGRHYHQFDRLFLTVNCNNSQARACYLNSGFVDFGAKYYGGAAGPQDIMFKPLFSSHL</sequence>
<dbReference type="EC" id="2.3.1.-" evidence="2"/>
<keyword evidence="2" id="KW-0614">Plasmid</keyword>
<gene>
    <name evidence="2" type="ORF">AB0763_13430</name>
</gene>
<dbReference type="GO" id="GO:0016747">
    <property type="term" value="F:acyltransferase activity, transferring groups other than amino-acyl groups"/>
    <property type="evidence" value="ECO:0007669"/>
    <property type="project" value="InterPro"/>
</dbReference>
<feature type="domain" description="N-acetyltransferase" evidence="1">
    <location>
        <begin position="2"/>
        <end position="156"/>
    </location>
</feature>
<dbReference type="RefSeq" id="WP_306099701.1">
    <property type="nucleotide sequence ID" value="NZ_CP162602.1"/>
</dbReference>
<dbReference type="SUPFAM" id="SSF55729">
    <property type="entry name" value="Acyl-CoA N-acyltransferases (Nat)"/>
    <property type="match status" value="1"/>
</dbReference>